<protein>
    <recommendedName>
        <fullName evidence="3">Type II toxin-antitoxin system HicA family toxin</fullName>
    </recommendedName>
</protein>
<evidence type="ECO:0000313" key="2">
    <source>
        <dbReference type="Proteomes" id="UP001208935"/>
    </source>
</evidence>
<evidence type="ECO:0008006" key="3">
    <source>
        <dbReference type="Google" id="ProtNLM"/>
    </source>
</evidence>
<organism evidence="1 2">
    <name type="scientific">Verminephrobacter aporrectodeae subsp. tuberculatae</name>
    <dbReference type="NCBI Taxonomy" id="1110392"/>
    <lineage>
        <taxon>Bacteria</taxon>
        <taxon>Pseudomonadati</taxon>
        <taxon>Pseudomonadota</taxon>
        <taxon>Betaproteobacteria</taxon>
        <taxon>Burkholderiales</taxon>
        <taxon>Comamonadaceae</taxon>
        <taxon>Verminephrobacter</taxon>
    </lineage>
</organism>
<reference evidence="2" key="1">
    <citation type="submission" date="2023-07" db="EMBL/GenBank/DDBJ databases">
        <title>Verminephrobacter genomes.</title>
        <authorList>
            <person name="Lund M.B."/>
        </authorList>
    </citation>
    <scope>NUCLEOTIDE SEQUENCE [LARGE SCALE GENOMIC DNA]</scope>
    <source>
        <strain evidence="2">AtM5-05</strain>
    </source>
</reference>
<accession>A0ABT3KNB8</accession>
<keyword evidence="2" id="KW-1185">Reference proteome</keyword>
<comment type="caution">
    <text evidence="1">The sequence shown here is derived from an EMBL/GenBank/DDBJ whole genome shotgun (WGS) entry which is preliminary data.</text>
</comment>
<evidence type="ECO:0000313" key="1">
    <source>
        <dbReference type="EMBL" id="MCW5319642.1"/>
    </source>
</evidence>
<gene>
    <name evidence="1" type="ORF">D5039_00130</name>
</gene>
<dbReference type="RefSeq" id="WP_265280641.1">
    <property type="nucleotide sequence ID" value="NZ_QZCW01000001.1"/>
</dbReference>
<name>A0ABT3KNB8_9BURK</name>
<sequence>MNTATKLLEAMHRNPLDWRIEQLQTVARQHGITWRHHGTSHCYFMRPDNVALAVPARRPIKPIYLKLFLAFVKGN</sequence>
<dbReference type="Proteomes" id="UP001208935">
    <property type="component" value="Unassembled WGS sequence"/>
</dbReference>
<proteinExistence type="predicted"/>
<dbReference type="EMBL" id="QZCW01000001">
    <property type="protein sequence ID" value="MCW5319642.1"/>
    <property type="molecule type" value="Genomic_DNA"/>
</dbReference>